<keyword evidence="11" id="KW-1185">Reference proteome</keyword>
<evidence type="ECO:0000313" key="11">
    <source>
        <dbReference type="Proteomes" id="UP000046395"/>
    </source>
</evidence>
<evidence type="ECO:0000256" key="2">
    <source>
        <dbReference type="ARBA" id="ARBA00000083"/>
    </source>
</evidence>
<evidence type="ECO:0000313" key="12">
    <source>
        <dbReference type="WBParaSite" id="TMUE_1000003636.1"/>
    </source>
</evidence>
<dbReference type="Proteomes" id="UP000046395">
    <property type="component" value="Unassembled WGS sequence"/>
</dbReference>
<dbReference type="Gene3D" id="3.40.50.720">
    <property type="entry name" value="NAD(P)-binding Rossmann-like Domain"/>
    <property type="match status" value="1"/>
</dbReference>
<dbReference type="SUPFAM" id="SSF51735">
    <property type="entry name" value="NAD(P)-binding Rossmann-fold domains"/>
    <property type="match status" value="1"/>
</dbReference>
<evidence type="ECO:0000256" key="1">
    <source>
        <dbReference type="ARBA" id="ARBA00000014"/>
    </source>
</evidence>
<dbReference type="GO" id="GO:0003974">
    <property type="term" value="F:UDP-N-acetylglucosamine 4-epimerase activity"/>
    <property type="evidence" value="ECO:0007669"/>
    <property type="project" value="UniProtKB-EC"/>
</dbReference>
<evidence type="ECO:0000259" key="10">
    <source>
        <dbReference type="Pfam" id="PF16363"/>
    </source>
</evidence>
<dbReference type="WBParaSite" id="TMUE_1000003636.4">
    <property type="protein sequence ID" value="TMUE_1000003636.4"/>
    <property type="gene ID" value="WBGene00289599"/>
</dbReference>
<keyword evidence="9" id="KW-0119">Carbohydrate metabolism</keyword>
<keyword evidence="7" id="KW-0299">Galactose metabolism</keyword>
<keyword evidence="8 9" id="KW-0413">Isomerase</keyword>
<dbReference type="WBParaSite" id="TMUE_1000003636.5">
    <property type="protein sequence ID" value="TMUE_1000003636.5"/>
    <property type="gene ID" value="WBGene00289599"/>
</dbReference>
<dbReference type="WBParaSite" id="TMUE_1000003636.2">
    <property type="protein sequence ID" value="TMUE_1000003636.2"/>
    <property type="gene ID" value="WBGene00289599"/>
</dbReference>
<accession>A0A5S6Q8L5</accession>
<comment type="catalytic activity">
    <reaction evidence="2 9">
        <text>UDP-alpha-D-glucose = UDP-alpha-D-galactose</text>
        <dbReference type="Rhea" id="RHEA:22168"/>
        <dbReference type="ChEBI" id="CHEBI:58885"/>
        <dbReference type="ChEBI" id="CHEBI:66914"/>
        <dbReference type="EC" id="5.1.3.2"/>
    </reaction>
</comment>
<evidence type="ECO:0000256" key="3">
    <source>
        <dbReference type="ARBA" id="ARBA00001911"/>
    </source>
</evidence>
<organism evidence="11 12">
    <name type="scientific">Trichuris muris</name>
    <name type="common">Mouse whipworm</name>
    <dbReference type="NCBI Taxonomy" id="70415"/>
    <lineage>
        <taxon>Eukaryota</taxon>
        <taxon>Metazoa</taxon>
        <taxon>Ecdysozoa</taxon>
        <taxon>Nematoda</taxon>
        <taxon>Enoplea</taxon>
        <taxon>Dorylaimia</taxon>
        <taxon>Trichinellida</taxon>
        <taxon>Trichuridae</taxon>
        <taxon>Trichuris</taxon>
    </lineage>
</organism>
<dbReference type="WBParaSite" id="TMUE_1000003636.1">
    <property type="protein sequence ID" value="TMUE_1000003636.1"/>
    <property type="gene ID" value="WBGene00289599"/>
</dbReference>
<dbReference type="WBParaSite" id="TMUE_1000003636.3">
    <property type="protein sequence ID" value="TMUE_1000003636.3"/>
    <property type="gene ID" value="WBGene00289599"/>
</dbReference>
<reference evidence="11" key="2">
    <citation type="submission" date="2014-03" db="EMBL/GenBank/DDBJ databases">
        <title>The whipworm genome and dual-species transcriptomics of an intimate host-pathogen interaction.</title>
        <authorList>
            <person name="Foth B.J."/>
            <person name="Tsai I.J."/>
            <person name="Reid A.J."/>
            <person name="Bancroft A.J."/>
            <person name="Nichol S."/>
            <person name="Tracey A."/>
            <person name="Holroyd N."/>
            <person name="Cotton J.A."/>
            <person name="Stanley E.J."/>
            <person name="Zarowiecki M."/>
            <person name="Liu J.Z."/>
            <person name="Huckvale T."/>
            <person name="Cooper P.J."/>
            <person name="Grencis R.K."/>
            <person name="Berriman M."/>
        </authorList>
    </citation>
    <scope>NUCLEOTIDE SEQUENCE [LARGE SCALE GENOMIC DNA]</scope>
    <source>
        <strain evidence="11">Edinburgh</strain>
    </source>
</reference>
<comment type="function">
    <text evidence="4">Catalyzes two distinct but analogous reactions: the reversible epimerization of UDP-glucose to UDP-galactose and the reversible epimerization of UDP-N-acetylglucosamine to UDP-N-acetylgalactosamine. The reaction with UDP-Gal plays a critical role in the Leloir pathway of galactose catabolism in which galactose is converted to the glycolytic intermediate glucose 6-phosphate. It contributes to the catabolism of dietary galactose and enables the endogenous biosynthesis of both UDP-Gal and UDP-GalNAc when exogenous sources are limited. Both UDP-sugar interconversions are important in the synthesis of glycoproteins and glycolipids.</text>
</comment>
<comment type="subunit">
    <text evidence="9">Homodimer.</text>
</comment>
<dbReference type="CDD" id="cd05247">
    <property type="entry name" value="UDP_G4E_1_SDR_e"/>
    <property type="match status" value="1"/>
</dbReference>
<dbReference type="EC" id="5.1.3.2" evidence="9"/>
<dbReference type="GO" id="GO:0003978">
    <property type="term" value="F:UDP-glucose 4-epimerase activity"/>
    <property type="evidence" value="ECO:0007669"/>
    <property type="project" value="UniProtKB-UniRule"/>
</dbReference>
<evidence type="ECO:0000256" key="5">
    <source>
        <dbReference type="ARBA" id="ARBA00004947"/>
    </source>
</evidence>
<dbReference type="InterPro" id="IPR005886">
    <property type="entry name" value="UDP_G4E"/>
</dbReference>
<dbReference type="PANTHER" id="PTHR43725">
    <property type="entry name" value="UDP-GLUCOSE 4-EPIMERASE"/>
    <property type="match status" value="1"/>
</dbReference>
<dbReference type="NCBIfam" id="NF007956">
    <property type="entry name" value="PRK10675.1"/>
    <property type="match status" value="1"/>
</dbReference>
<evidence type="ECO:0000256" key="8">
    <source>
        <dbReference type="ARBA" id="ARBA00023235"/>
    </source>
</evidence>
<dbReference type="UniPathway" id="UPA00214"/>
<comment type="pathway">
    <text evidence="5 9">Carbohydrate metabolism; galactose metabolism.</text>
</comment>
<comment type="similarity">
    <text evidence="9">Belongs to the NAD(P)-dependent epimerase/dehydratase family.</text>
</comment>
<evidence type="ECO:0000256" key="7">
    <source>
        <dbReference type="ARBA" id="ARBA00023144"/>
    </source>
</evidence>
<protein>
    <recommendedName>
        <fullName evidence="9">UDP-glucose 4-epimerase</fullName>
        <ecNumber evidence="9">5.1.3.2</ecNumber>
    </recommendedName>
</protein>
<dbReference type="Gene3D" id="3.90.25.10">
    <property type="entry name" value="UDP-galactose 4-epimerase, domain 1"/>
    <property type="match status" value="1"/>
</dbReference>
<evidence type="ECO:0000256" key="4">
    <source>
        <dbReference type="ARBA" id="ARBA00002760"/>
    </source>
</evidence>
<evidence type="ECO:0000256" key="9">
    <source>
        <dbReference type="RuleBase" id="RU366046"/>
    </source>
</evidence>
<reference evidence="12" key="3">
    <citation type="submission" date="2019-12" db="UniProtKB">
        <authorList>
            <consortium name="WormBaseParasite"/>
        </authorList>
    </citation>
    <scope>IDENTIFICATION</scope>
</reference>
<feature type="domain" description="NAD(P)-binding" evidence="10">
    <location>
        <begin position="11"/>
        <end position="337"/>
    </location>
</feature>
<sequence>MQAASSQHCILVTGAGGFVGSHVVLELLSKDYNVIAVDNCINCVKGSDDVPVSLSRVEKICGKKLTFYNTDVLDEVGLEKIFGKHQIDCVMHFAGLKAVGESVRMPIQYYWNNVTGALILLRVMQKCKVHNIIFSSSATVYGAVEFPPISEWHPAGIGMTNPYGKSKYFIEEILCDLHAADKQWNIVLLRYFNPVGAHPSGEIGEDPCGTPNNLMPNVSMAAAKLIPFLRVFGTDYDTMDGTGVRDYVHVVDLAKGHTASLGKIFSNCGLKVYNLGTGHGYSVLEVVKMFEEISGTEIELKFEERRPGDLPAVYCDASLADLELRWKAEHDLRQMCIDTWNWQTKNPKGYRD</sequence>
<proteinExistence type="inferred from homology"/>
<dbReference type="PANTHER" id="PTHR43725:SF47">
    <property type="entry name" value="UDP-GLUCOSE 4-EPIMERASE"/>
    <property type="match status" value="1"/>
</dbReference>
<keyword evidence="6 9" id="KW-0520">NAD</keyword>
<dbReference type="Pfam" id="PF16363">
    <property type="entry name" value="GDP_Man_Dehyd"/>
    <property type="match status" value="1"/>
</dbReference>
<dbReference type="InterPro" id="IPR016040">
    <property type="entry name" value="NAD(P)-bd_dom"/>
</dbReference>
<dbReference type="GO" id="GO:0005829">
    <property type="term" value="C:cytosol"/>
    <property type="evidence" value="ECO:0007669"/>
    <property type="project" value="TreeGrafter"/>
</dbReference>
<dbReference type="NCBIfam" id="TIGR01179">
    <property type="entry name" value="galE"/>
    <property type="match status" value="1"/>
</dbReference>
<dbReference type="AlphaFoldDB" id="A0A5S6Q8L5"/>
<name>A0A5S6Q8L5_TRIMR</name>
<comment type="catalytic activity">
    <reaction evidence="1">
        <text>UDP-N-acetyl-alpha-D-glucosamine = UDP-N-acetyl-alpha-D-galactosamine</text>
        <dbReference type="Rhea" id="RHEA:20517"/>
        <dbReference type="ChEBI" id="CHEBI:57705"/>
        <dbReference type="ChEBI" id="CHEBI:67138"/>
        <dbReference type="EC" id="5.1.3.7"/>
    </reaction>
</comment>
<comment type="cofactor">
    <cofactor evidence="3 9">
        <name>NAD(+)</name>
        <dbReference type="ChEBI" id="CHEBI:57540"/>
    </cofactor>
</comment>
<dbReference type="InterPro" id="IPR036291">
    <property type="entry name" value="NAD(P)-bd_dom_sf"/>
</dbReference>
<dbReference type="GO" id="GO:0033499">
    <property type="term" value="P:galactose catabolic process via UDP-galactose, Leloir pathway"/>
    <property type="evidence" value="ECO:0007669"/>
    <property type="project" value="TreeGrafter"/>
</dbReference>
<evidence type="ECO:0000256" key="6">
    <source>
        <dbReference type="ARBA" id="ARBA00023027"/>
    </source>
</evidence>
<dbReference type="STRING" id="70415.A0A5S6Q8L5"/>
<reference evidence="11" key="1">
    <citation type="submission" date="2013-11" db="EMBL/GenBank/DDBJ databases">
        <authorList>
            <person name="Aslett M."/>
        </authorList>
    </citation>
    <scope>NUCLEOTIDE SEQUENCE [LARGE SCALE GENOMIC DNA]</scope>
    <source>
        <strain evidence="11">Edinburgh</strain>
    </source>
</reference>